<dbReference type="Pfam" id="PF00733">
    <property type="entry name" value="Asn_synthase"/>
    <property type="match status" value="1"/>
</dbReference>
<dbReference type="RefSeq" id="WP_090193277.1">
    <property type="nucleotide sequence ID" value="NZ_LT629785.1"/>
</dbReference>
<evidence type="ECO:0000256" key="2">
    <source>
        <dbReference type="ARBA" id="ARBA00005752"/>
    </source>
</evidence>
<proteinExistence type="inferred from homology"/>
<evidence type="ECO:0000256" key="5">
    <source>
        <dbReference type="ARBA" id="ARBA00022840"/>
    </source>
</evidence>
<dbReference type="EMBL" id="LT629785">
    <property type="protein sequence ID" value="SDT95922.1"/>
    <property type="molecule type" value="Genomic_DNA"/>
</dbReference>
<dbReference type="InterPro" id="IPR033738">
    <property type="entry name" value="AsnB_N"/>
</dbReference>
<dbReference type="STRING" id="364197.SAMN05216296_0891"/>
<name>A0A1H2EL66_9PSED</name>
<dbReference type="GO" id="GO:0005524">
    <property type="term" value="F:ATP binding"/>
    <property type="evidence" value="ECO:0007669"/>
    <property type="project" value="UniProtKB-KW"/>
</dbReference>
<keyword evidence="5 8" id="KW-0067">ATP-binding</keyword>
<dbReference type="Proteomes" id="UP000243232">
    <property type="component" value="Chromosome I"/>
</dbReference>
<organism evidence="10 11">
    <name type="scientific">Pseudomonas pohangensis</name>
    <dbReference type="NCBI Taxonomy" id="364197"/>
    <lineage>
        <taxon>Bacteria</taxon>
        <taxon>Pseudomonadati</taxon>
        <taxon>Pseudomonadota</taxon>
        <taxon>Gammaproteobacteria</taxon>
        <taxon>Pseudomonadales</taxon>
        <taxon>Pseudomonadaceae</taxon>
        <taxon>Pseudomonas</taxon>
    </lineage>
</organism>
<dbReference type="Pfam" id="PF13537">
    <property type="entry name" value="GATase_7"/>
    <property type="match status" value="1"/>
</dbReference>
<dbReference type="InterPro" id="IPR001962">
    <property type="entry name" value="Asn_synthase"/>
</dbReference>
<dbReference type="PIRSF" id="PIRSF001589">
    <property type="entry name" value="Asn_synthetase_glu-h"/>
    <property type="match status" value="1"/>
</dbReference>
<dbReference type="AlphaFoldDB" id="A0A1H2EL66"/>
<dbReference type="OrthoDB" id="9763290at2"/>
<feature type="domain" description="Glutamine amidotransferase type-2" evidence="9">
    <location>
        <begin position="5"/>
        <end position="215"/>
    </location>
</feature>
<comment type="catalytic activity">
    <reaction evidence="7">
        <text>L-aspartate + L-glutamine + ATP + H2O = L-asparagine + L-glutamate + AMP + diphosphate + H(+)</text>
        <dbReference type="Rhea" id="RHEA:12228"/>
        <dbReference type="ChEBI" id="CHEBI:15377"/>
        <dbReference type="ChEBI" id="CHEBI:15378"/>
        <dbReference type="ChEBI" id="CHEBI:29985"/>
        <dbReference type="ChEBI" id="CHEBI:29991"/>
        <dbReference type="ChEBI" id="CHEBI:30616"/>
        <dbReference type="ChEBI" id="CHEBI:33019"/>
        <dbReference type="ChEBI" id="CHEBI:58048"/>
        <dbReference type="ChEBI" id="CHEBI:58359"/>
        <dbReference type="ChEBI" id="CHEBI:456215"/>
        <dbReference type="EC" id="6.3.5.4"/>
    </reaction>
</comment>
<evidence type="ECO:0000256" key="4">
    <source>
        <dbReference type="ARBA" id="ARBA00022741"/>
    </source>
</evidence>
<dbReference type="EC" id="6.3.5.4" evidence="3"/>
<dbReference type="PROSITE" id="PS51278">
    <property type="entry name" value="GATASE_TYPE_2"/>
    <property type="match status" value="1"/>
</dbReference>
<evidence type="ECO:0000256" key="1">
    <source>
        <dbReference type="ARBA" id="ARBA00005187"/>
    </source>
</evidence>
<dbReference type="GO" id="GO:0006529">
    <property type="term" value="P:asparagine biosynthetic process"/>
    <property type="evidence" value="ECO:0007669"/>
    <property type="project" value="InterPro"/>
</dbReference>
<dbReference type="SUPFAM" id="SSF56235">
    <property type="entry name" value="N-terminal nucleophile aminohydrolases (Ntn hydrolases)"/>
    <property type="match status" value="1"/>
</dbReference>
<dbReference type="PANTHER" id="PTHR43284">
    <property type="entry name" value="ASPARAGINE SYNTHETASE (GLUTAMINE-HYDROLYZING)"/>
    <property type="match status" value="1"/>
</dbReference>
<dbReference type="InterPro" id="IPR029055">
    <property type="entry name" value="Ntn_hydrolases_N"/>
</dbReference>
<dbReference type="InterPro" id="IPR014729">
    <property type="entry name" value="Rossmann-like_a/b/a_fold"/>
</dbReference>
<evidence type="ECO:0000256" key="8">
    <source>
        <dbReference type="PIRSR" id="PIRSR001589-2"/>
    </source>
</evidence>
<evidence type="ECO:0000256" key="6">
    <source>
        <dbReference type="ARBA" id="ARBA00022962"/>
    </source>
</evidence>
<evidence type="ECO:0000256" key="7">
    <source>
        <dbReference type="ARBA" id="ARBA00048741"/>
    </source>
</evidence>
<dbReference type="SUPFAM" id="SSF52402">
    <property type="entry name" value="Adenine nucleotide alpha hydrolases-like"/>
    <property type="match status" value="1"/>
</dbReference>
<reference evidence="11" key="1">
    <citation type="submission" date="2016-10" db="EMBL/GenBank/DDBJ databases">
        <authorList>
            <person name="Varghese N."/>
            <person name="Submissions S."/>
        </authorList>
    </citation>
    <scope>NUCLEOTIDE SEQUENCE [LARGE SCALE GENOMIC DNA]</scope>
    <source>
        <strain evidence="11">DSM 17875</strain>
    </source>
</reference>
<keyword evidence="6" id="KW-0315">Glutamine amidotransferase</keyword>
<keyword evidence="11" id="KW-1185">Reference proteome</keyword>
<dbReference type="CDD" id="cd00712">
    <property type="entry name" value="AsnB"/>
    <property type="match status" value="1"/>
</dbReference>
<dbReference type="InterPro" id="IPR006426">
    <property type="entry name" value="Asn_synth_AEB"/>
</dbReference>
<gene>
    <name evidence="10" type="ORF">SAMN05216296_0891</name>
</gene>
<dbReference type="Gene3D" id="3.60.20.10">
    <property type="entry name" value="Glutamine Phosphoribosylpyrophosphate, subunit 1, domain 1"/>
    <property type="match status" value="1"/>
</dbReference>
<dbReference type="GO" id="GO:0004066">
    <property type="term" value="F:asparagine synthase (glutamine-hydrolyzing) activity"/>
    <property type="evidence" value="ECO:0007669"/>
    <property type="project" value="UniProtKB-EC"/>
</dbReference>
<dbReference type="Gene3D" id="3.40.50.620">
    <property type="entry name" value="HUPs"/>
    <property type="match status" value="1"/>
</dbReference>
<dbReference type="InterPro" id="IPR051786">
    <property type="entry name" value="ASN_synthetase/amidase"/>
</dbReference>
<dbReference type="PANTHER" id="PTHR43284:SF1">
    <property type="entry name" value="ASPARAGINE SYNTHETASE"/>
    <property type="match status" value="1"/>
</dbReference>
<accession>A0A1H2EL66</accession>
<feature type="binding site" evidence="8">
    <location>
        <position position="99"/>
    </location>
    <ligand>
        <name>L-glutamine</name>
        <dbReference type="ChEBI" id="CHEBI:58359"/>
    </ligand>
</feature>
<evidence type="ECO:0000256" key="3">
    <source>
        <dbReference type="ARBA" id="ARBA00012737"/>
    </source>
</evidence>
<protein>
    <recommendedName>
        <fullName evidence="3">asparagine synthase (glutamine-hydrolyzing)</fullName>
        <ecNumber evidence="3">6.3.5.4</ecNumber>
    </recommendedName>
</protein>
<sequence length="634" mass="70916">MSGICGLFFLDGTTPQPGQIEAMSAPLQRRGPDGTHHYQDGPVALGHTLLATTPEALHESLPFLDPASGCCITADVRLDNREELLPALGLNEVSRVIGDGELLLRAYLQWGEACLQHLLGDFAFAIWDPRSQRLFAARDQMGMRQLIYSHVPGKLFAFASEPRAVLKAPGVPRRINEGRIADFIEDYLEPIDLTSTFFEEVYRLPPAHCLSVDASGLNIRRYWELQPQPLLKLDSDQAYVDAFLKVFTQAVKSRLRSAGPVGSMLSGGMDSGSVVAVATRLLQAAGSGPLQTFSAVGPDPESCIETRTIFESIKVPGIQPHLISWAEMQPDAEELLRLLKEVDEPFDAQMNLIRAVYLRAQRNGIKVMLDGVAGDVMLSYSDRIIQLLRSGHWLQAIRDARGEARFWGDGSGWLRPLLLYIRRAITPNWARRLRNRLRDPSQVTPNPLMNPALAKRVNLAARVEQNRSHGLIERIDFARTRVNALSQSHLVVGRERYDRTAAALGIEPRDPFMDLRVVNFCLSLPGSQLESGGWPKILLRRAMQGLLPDAVRWRRGKQHLGWTFTTRLLDYCPDWKSSQPSDTEAINPWLKPNILDASGHIPAEPLEFERMMALFLTNWWVQNAKLTGSTDPLR</sequence>
<evidence type="ECO:0000313" key="10">
    <source>
        <dbReference type="EMBL" id="SDT95922.1"/>
    </source>
</evidence>
<evidence type="ECO:0000259" key="9">
    <source>
        <dbReference type="PROSITE" id="PS51278"/>
    </source>
</evidence>
<dbReference type="InterPro" id="IPR017932">
    <property type="entry name" value="GATase_2_dom"/>
</dbReference>
<dbReference type="CDD" id="cd01991">
    <property type="entry name" value="Asn_synthase_B_C"/>
    <property type="match status" value="1"/>
</dbReference>
<comment type="similarity">
    <text evidence="2">Belongs to the asparagine synthetase family.</text>
</comment>
<comment type="pathway">
    <text evidence="1">Amino-acid biosynthesis; L-asparagine biosynthesis; L-asparagine from L-aspartate (L-Gln route): step 1/1.</text>
</comment>
<evidence type="ECO:0000313" key="11">
    <source>
        <dbReference type="Proteomes" id="UP000243232"/>
    </source>
</evidence>
<keyword evidence="4 8" id="KW-0547">Nucleotide-binding</keyword>